<keyword evidence="3" id="KW-1185">Reference proteome</keyword>
<organism evidence="2 3">
    <name type="scientific">Paenibacillus peoriae</name>
    <dbReference type="NCBI Taxonomy" id="59893"/>
    <lineage>
        <taxon>Bacteria</taxon>
        <taxon>Bacillati</taxon>
        <taxon>Bacillota</taxon>
        <taxon>Bacilli</taxon>
        <taxon>Bacillales</taxon>
        <taxon>Paenibacillaceae</taxon>
        <taxon>Paenibacillus</taxon>
    </lineage>
</organism>
<keyword evidence="1" id="KW-0472">Membrane</keyword>
<protein>
    <submittedName>
        <fullName evidence="2">Uncharacterized protein</fullName>
    </submittedName>
</protein>
<name>A0ABU1QIP4_9BACL</name>
<comment type="caution">
    <text evidence="2">The sequence shown here is derived from an EMBL/GenBank/DDBJ whole genome shotgun (WGS) entry which is preliminary data.</text>
</comment>
<feature type="transmembrane region" description="Helical" evidence="1">
    <location>
        <begin position="6"/>
        <end position="28"/>
    </location>
</feature>
<reference evidence="2 3" key="1">
    <citation type="submission" date="2023-07" db="EMBL/GenBank/DDBJ databases">
        <title>Sorghum-associated microbial communities from plants grown in Nebraska, USA.</title>
        <authorList>
            <person name="Schachtman D."/>
        </authorList>
    </citation>
    <scope>NUCLEOTIDE SEQUENCE [LARGE SCALE GENOMIC DNA]</scope>
    <source>
        <strain evidence="2 3">BE143</strain>
    </source>
</reference>
<gene>
    <name evidence="2" type="ORF">J2W98_003793</name>
</gene>
<sequence>MPLIGGIIILTILLFILWLFLNPIFNAVGSKVNKIKKLFKNQEEENE</sequence>
<proteinExistence type="predicted"/>
<dbReference type="RefSeq" id="WP_175405241.1">
    <property type="nucleotide sequence ID" value="NZ_JAVDUG010000004.1"/>
</dbReference>
<evidence type="ECO:0000256" key="1">
    <source>
        <dbReference type="SAM" id="Phobius"/>
    </source>
</evidence>
<dbReference type="Proteomes" id="UP001266807">
    <property type="component" value="Unassembled WGS sequence"/>
</dbReference>
<evidence type="ECO:0000313" key="3">
    <source>
        <dbReference type="Proteomes" id="UP001266807"/>
    </source>
</evidence>
<accession>A0ABU1QIP4</accession>
<keyword evidence="1" id="KW-0812">Transmembrane</keyword>
<evidence type="ECO:0000313" key="2">
    <source>
        <dbReference type="EMBL" id="MDR6779513.1"/>
    </source>
</evidence>
<keyword evidence="1" id="KW-1133">Transmembrane helix</keyword>
<dbReference type="EMBL" id="JAVDUG010000004">
    <property type="protein sequence ID" value="MDR6779513.1"/>
    <property type="molecule type" value="Genomic_DNA"/>
</dbReference>